<protein>
    <submittedName>
        <fullName evidence="1">Uncharacterized protein</fullName>
    </submittedName>
</protein>
<organism evidence="1">
    <name type="scientific">marine metagenome</name>
    <dbReference type="NCBI Taxonomy" id="408172"/>
    <lineage>
        <taxon>unclassified sequences</taxon>
        <taxon>metagenomes</taxon>
        <taxon>ecological metagenomes</taxon>
    </lineage>
</organism>
<accession>A0A382JC51</accession>
<feature type="non-terminal residue" evidence="1">
    <location>
        <position position="90"/>
    </location>
</feature>
<feature type="non-terminal residue" evidence="1">
    <location>
        <position position="1"/>
    </location>
</feature>
<name>A0A382JC51_9ZZZZ</name>
<dbReference type="EMBL" id="UINC01072576">
    <property type="protein sequence ID" value="SVC08321.1"/>
    <property type="molecule type" value="Genomic_DNA"/>
</dbReference>
<gene>
    <name evidence="1" type="ORF">METZ01_LOCUS261175</name>
</gene>
<proteinExistence type="predicted"/>
<dbReference type="AlphaFoldDB" id="A0A382JC51"/>
<evidence type="ECO:0000313" key="1">
    <source>
        <dbReference type="EMBL" id="SVC08321.1"/>
    </source>
</evidence>
<reference evidence="1" key="1">
    <citation type="submission" date="2018-05" db="EMBL/GenBank/DDBJ databases">
        <authorList>
            <person name="Lanie J.A."/>
            <person name="Ng W.-L."/>
            <person name="Kazmierczak K.M."/>
            <person name="Andrzejewski T.M."/>
            <person name="Davidsen T.M."/>
            <person name="Wayne K.J."/>
            <person name="Tettelin H."/>
            <person name="Glass J.I."/>
            <person name="Rusch D."/>
            <person name="Podicherti R."/>
            <person name="Tsui H.-C.T."/>
            <person name="Winkler M.E."/>
        </authorList>
    </citation>
    <scope>NUCLEOTIDE SEQUENCE</scope>
</reference>
<sequence>VRPPLVLILALQVISLLAVTSAATSALLPRSFHPSQDPPLSGLVGTSMSDVVWSGHYLWVATERGLARWNPDDGTGLSAQNWRTYTQENG</sequence>